<comment type="caution">
    <text evidence="2">The sequence shown here is derived from an EMBL/GenBank/DDBJ whole genome shotgun (WGS) entry which is preliminary data.</text>
</comment>
<accession>A0A0C2YSP7</accession>
<protein>
    <submittedName>
        <fullName evidence="2">UDP-glucose 4-epimerase</fullName>
    </submittedName>
</protein>
<dbReference type="SUPFAM" id="SSF51735">
    <property type="entry name" value="NAD(P)-binding Rossmann-fold domains"/>
    <property type="match status" value="1"/>
</dbReference>
<dbReference type="PANTHER" id="PTHR43245">
    <property type="entry name" value="BIFUNCTIONAL POLYMYXIN RESISTANCE PROTEIN ARNA"/>
    <property type="match status" value="1"/>
</dbReference>
<dbReference type="RefSeq" id="WP_009871259.1">
    <property type="nucleotide sequence ID" value="NZ_JXSL01000030.1"/>
</dbReference>
<dbReference type="Proteomes" id="UP000031971">
    <property type="component" value="Unassembled WGS sequence"/>
</dbReference>
<sequence length="332" mass="36760">MAKKLWNVLVTGGAGYVGSELIPALIAEGHKVTVLDLYLYGEVFEDLKGNANLREVKGDLRDIKVVKDALSGCDCVIHLACISNDPSYDLDPALGKSINHDAFLPLVRASKAAGVKRFIYASSSSVYGVKDDPEVHEDLSLEPLTDYSKFKALCEQELLAERAPGFTVCTIRPSTVCGYGRRQRLDVVVNIFTNQAVNNGKIRVTGGPQKRPNIHIQDMVRVYQHLLSQEDSAIDGKIWNAGDTNYPISQLAEIVRKVVGEHVEIETVPTNDPRSYQVSGRKIREEIGFELKYTIEDAVRGLADAMKSGKLKDPLNNPDYFNIKLMQQVKLT</sequence>
<dbReference type="CDD" id="cd08946">
    <property type="entry name" value="SDR_e"/>
    <property type="match status" value="1"/>
</dbReference>
<dbReference type="InterPro" id="IPR036291">
    <property type="entry name" value="NAD(P)-bd_dom_sf"/>
</dbReference>
<feature type="domain" description="NAD-dependent epimerase/dehydratase" evidence="1">
    <location>
        <begin position="8"/>
        <end position="242"/>
    </location>
</feature>
<dbReference type="OrthoDB" id="9795501at2"/>
<dbReference type="AlphaFoldDB" id="A0A0C2YSP7"/>
<gene>
    <name evidence="2" type="ORF">CCC_00806</name>
</gene>
<dbReference type="PANTHER" id="PTHR43245:SF23">
    <property type="entry name" value="NAD(P)-BINDING DOMAIN-CONTAINING PROTEIN"/>
    <property type="match status" value="1"/>
</dbReference>
<dbReference type="EMBL" id="JXSL01000030">
    <property type="protein sequence ID" value="KIL97745.1"/>
    <property type="molecule type" value="Genomic_DNA"/>
</dbReference>
<dbReference type="InterPro" id="IPR001509">
    <property type="entry name" value="Epimerase_deHydtase"/>
</dbReference>
<dbReference type="InterPro" id="IPR050177">
    <property type="entry name" value="Lipid_A_modif_metabolic_enz"/>
</dbReference>
<proteinExistence type="predicted"/>
<evidence type="ECO:0000259" key="1">
    <source>
        <dbReference type="Pfam" id="PF01370"/>
    </source>
</evidence>
<reference evidence="2 3" key="1">
    <citation type="submission" date="2015-01" db="EMBL/GenBank/DDBJ databases">
        <title>Genome Sequence of Magnetospirillum magnetotacticum Strain MS-1.</title>
        <authorList>
            <person name="Marinov G.K."/>
            <person name="Smalley M.D."/>
            <person name="DeSalvo G."/>
        </authorList>
    </citation>
    <scope>NUCLEOTIDE SEQUENCE [LARGE SCALE GENOMIC DNA]</scope>
    <source>
        <strain evidence="2 3">MS-1</strain>
    </source>
</reference>
<dbReference type="Pfam" id="PF01370">
    <property type="entry name" value="Epimerase"/>
    <property type="match status" value="1"/>
</dbReference>
<evidence type="ECO:0000313" key="2">
    <source>
        <dbReference type="EMBL" id="KIL97745.1"/>
    </source>
</evidence>
<name>A0A0C2YSP7_PARME</name>
<organism evidence="2 3">
    <name type="scientific">Paramagnetospirillum magnetotacticum MS-1</name>
    <dbReference type="NCBI Taxonomy" id="272627"/>
    <lineage>
        <taxon>Bacteria</taxon>
        <taxon>Pseudomonadati</taxon>
        <taxon>Pseudomonadota</taxon>
        <taxon>Alphaproteobacteria</taxon>
        <taxon>Rhodospirillales</taxon>
        <taxon>Magnetospirillaceae</taxon>
        <taxon>Paramagnetospirillum</taxon>
    </lineage>
</organism>
<keyword evidence="3" id="KW-1185">Reference proteome</keyword>
<evidence type="ECO:0000313" key="3">
    <source>
        <dbReference type="Proteomes" id="UP000031971"/>
    </source>
</evidence>
<dbReference type="STRING" id="272627.CCC_00806"/>
<dbReference type="Gene3D" id="3.40.50.720">
    <property type="entry name" value="NAD(P)-binding Rossmann-like Domain"/>
    <property type="match status" value="1"/>
</dbReference>